<dbReference type="InterPro" id="IPR053052">
    <property type="entry name" value="Imprinting_Balance_Reg"/>
</dbReference>
<proteinExistence type="predicted"/>
<organism evidence="1">
    <name type="scientific">Davidia involucrata</name>
    <name type="common">Dove tree</name>
    <dbReference type="NCBI Taxonomy" id="16924"/>
    <lineage>
        <taxon>Eukaryota</taxon>
        <taxon>Viridiplantae</taxon>
        <taxon>Streptophyta</taxon>
        <taxon>Embryophyta</taxon>
        <taxon>Tracheophyta</taxon>
        <taxon>Spermatophyta</taxon>
        <taxon>Magnoliopsida</taxon>
        <taxon>eudicotyledons</taxon>
        <taxon>Gunneridae</taxon>
        <taxon>Pentapetalae</taxon>
        <taxon>asterids</taxon>
        <taxon>Cornales</taxon>
        <taxon>Nyssaceae</taxon>
        <taxon>Davidia</taxon>
    </lineage>
</organism>
<dbReference type="PANTHER" id="PTHR45496:SF1">
    <property type="entry name" value="CHAPERONE DNAJ-DOMAIN SUPERFAMILY PROTEIN"/>
    <property type="match status" value="1"/>
</dbReference>
<gene>
    <name evidence="1" type="ORF">Din_001506</name>
</gene>
<protein>
    <submittedName>
        <fullName evidence="1">Uncharacterized protein</fullName>
    </submittedName>
</protein>
<sequence length="112" mass="13072">MEENTNRAEAIRLLEIAEKLSQGRDLSGSIDFTILAQEIEPLLDGSDQILAITDVLLASEKRINNHHNWYAILQVDRHSDDRNSTGRWRGCWILEMTEDFRFRKRRGREMSS</sequence>
<evidence type="ECO:0000313" key="1">
    <source>
        <dbReference type="EMBL" id="MPA32065.1"/>
    </source>
</evidence>
<dbReference type="AlphaFoldDB" id="A0A5B6YKH2"/>
<reference evidence="1" key="1">
    <citation type="submission" date="2019-08" db="EMBL/GenBank/DDBJ databases">
        <title>Reference gene set and small RNA set construction with multiple tissues from Davidia involucrata Baill.</title>
        <authorList>
            <person name="Yang H."/>
            <person name="Zhou C."/>
            <person name="Li G."/>
            <person name="Wang J."/>
            <person name="Gao P."/>
            <person name="Wang M."/>
            <person name="Wang R."/>
            <person name="Zhao Y."/>
        </authorList>
    </citation>
    <scope>NUCLEOTIDE SEQUENCE</scope>
    <source>
        <tissue evidence="1">Mixed with DoveR01_LX</tissue>
    </source>
</reference>
<dbReference type="EMBL" id="GHES01001506">
    <property type="protein sequence ID" value="MPA32065.1"/>
    <property type="molecule type" value="Transcribed_RNA"/>
</dbReference>
<accession>A0A5B6YKH2</accession>
<name>A0A5B6YKH2_DAVIN</name>
<dbReference type="PANTHER" id="PTHR45496">
    <property type="entry name" value="CHAPERONE DNAJ-DOMAIN SUPERFAMILY PROTEIN"/>
    <property type="match status" value="1"/>
</dbReference>